<evidence type="ECO:0000256" key="9">
    <source>
        <dbReference type="ARBA" id="ARBA00022801"/>
    </source>
</evidence>
<keyword evidence="6" id="KW-0328">Glycosyltransferase</keyword>
<comment type="similarity">
    <text evidence="1">In the C-terminal section; belongs to the transpeptidase family.</text>
</comment>
<organism evidence="20 21">
    <name type="scientific">Sinobaca qinghaiensis</name>
    <dbReference type="NCBI Taxonomy" id="342944"/>
    <lineage>
        <taxon>Bacteria</taxon>
        <taxon>Bacillati</taxon>
        <taxon>Bacillota</taxon>
        <taxon>Bacilli</taxon>
        <taxon>Bacillales</taxon>
        <taxon>Sporolactobacillaceae</taxon>
        <taxon>Sinobaca</taxon>
    </lineage>
</organism>
<evidence type="ECO:0000256" key="10">
    <source>
        <dbReference type="ARBA" id="ARBA00022960"/>
    </source>
</evidence>
<comment type="caution">
    <text evidence="20">The sequence shown here is derived from an EMBL/GenBank/DDBJ whole genome shotgun (WGS) entry which is preliminary data.</text>
</comment>
<dbReference type="InterPro" id="IPR012338">
    <property type="entry name" value="Beta-lactam/transpept-like"/>
</dbReference>
<dbReference type="InterPro" id="IPR036950">
    <property type="entry name" value="PBP_transglycosylase"/>
</dbReference>
<evidence type="ECO:0000313" key="20">
    <source>
        <dbReference type="EMBL" id="RKD73121.1"/>
    </source>
</evidence>
<dbReference type="EMBL" id="RAPK01000009">
    <property type="protein sequence ID" value="RKD73121.1"/>
    <property type="molecule type" value="Genomic_DNA"/>
</dbReference>
<evidence type="ECO:0000256" key="6">
    <source>
        <dbReference type="ARBA" id="ARBA00022676"/>
    </source>
</evidence>
<keyword evidence="4" id="KW-0121">Carboxypeptidase</keyword>
<evidence type="ECO:0000256" key="14">
    <source>
        <dbReference type="ARBA" id="ARBA00023268"/>
    </source>
</evidence>
<comment type="catalytic activity">
    <reaction evidence="16">
        <text>Preferential cleavage: (Ac)2-L-Lys-D-Ala-|-D-Ala. Also transpeptidation of peptidyl-alanyl moieties that are N-acyl substituents of D-alanine.</text>
        <dbReference type="EC" id="3.4.16.4"/>
    </reaction>
</comment>
<evidence type="ECO:0000256" key="13">
    <source>
        <dbReference type="ARBA" id="ARBA00023136"/>
    </source>
</evidence>
<evidence type="ECO:0000259" key="19">
    <source>
        <dbReference type="Pfam" id="PF00912"/>
    </source>
</evidence>
<evidence type="ECO:0000256" key="1">
    <source>
        <dbReference type="ARBA" id="ARBA00007090"/>
    </source>
</evidence>
<dbReference type="RefSeq" id="WP_120193497.1">
    <property type="nucleotide sequence ID" value="NZ_RAPK01000009.1"/>
</dbReference>
<evidence type="ECO:0000256" key="17">
    <source>
        <dbReference type="ARBA" id="ARBA00049902"/>
    </source>
</evidence>
<keyword evidence="9" id="KW-0378">Hydrolase</keyword>
<dbReference type="InterPro" id="IPR001460">
    <property type="entry name" value="PCN-bd_Tpept"/>
</dbReference>
<comment type="catalytic activity">
    <reaction evidence="17">
        <text>[GlcNAc-(1-&gt;4)-Mur2Ac(oyl-L-Ala-gamma-D-Glu-L-Lys-D-Ala-D-Ala)](n)-di-trans,octa-cis-undecaprenyl diphosphate + beta-D-GlcNAc-(1-&gt;4)-Mur2Ac(oyl-L-Ala-gamma-D-Glu-L-Lys-D-Ala-D-Ala)-di-trans,octa-cis-undecaprenyl diphosphate = [GlcNAc-(1-&gt;4)-Mur2Ac(oyl-L-Ala-gamma-D-Glu-L-Lys-D-Ala-D-Ala)](n+1)-di-trans,octa-cis-undecaprenyl diphosphate + di-trans,octa-cis-undecaprenyl diphosphate + H(+)</text>
        <dbReference type="Rhea" id="RHEA:23708"/>
        <dbReference type="Rhea" id="RHEA-COMP:9602"/>
        <dbReference type="Rhea" id="RHEA-COMP:9603"/>
        <dbReference type="ChEBI" id="CHEBI:15378"/>
        <dbReference type="ChEBI" id="CHEBI:58405"/>
        <dbReference type="ChEBI" id="CHEBI:60033"/>
        <dbReference type="ChEBI" id="CHEBI:78435"/>
        <dbReference type="EC" id="2.4.99.28"/>
    </reaction>
</comment>
<dbReference type="PANTHER" id="PTHR32282:SF32">
    <property type="entry name" value="PENICILLIN-BINDING PROTEIN 2A"/>
    <property type="match status" value="1"/>
</dbReference>
<evidence type="ECO:0000256" key="11">
    <source>
        <dbReference type="ARBA" id="ARBA00022984"/>
    </source>
</evidence>
<dbReference type="GO" id="GO:0009002">
    <property type="term" value="F:serine-type D-Ala-D-Ala carboxypeptidase activity"/>
    <property type="evidence" value="ECO:0007669"/>
    <property type="project" value="UniProtKB-EC"/>
</dbReference>
<evidence type="ECO:0000256" key="8">
    <source>
        <dbReference type="ARBA" id="ARBA00022692"/>
    </source>
</evidence>
<evidence type="ECO:0000256" key="5">
    <source>
        <dbReference type="ARBA" id="ARBA00022670"/>
    </source>
</evidence>
<evidence type="ECO:0000256" key="3">
    <source>
        <dbReference type="ARBA" id="ARBA00022475"/>
    </source>
</evidence>
<keyword evidence="11" id="KW-0573">Peptidoglycan synthesis</keyword>
<keyword evidence="15" id="KW-0961">Cell wall biogenesis/degradation</keyword>
<evidence type="ECO:0000256" key="12">
    <source>
        <dbReference type="ARBA" id="ARBA00022989"/>
    </source>
</evidence>
<proteinExistence type="inferred from homology"/>
<dbReference type="GO" id="GO:0071555">
    <property type="term" value="P:cell wall organization"/>
    <property type="evidence" value="ECO:0007669"/>
    <property type="project" value="UniProtKB-KW"/>
</dbReference>
<keyword evidence="13" id="KW-0472">Membrane</keyword>
<dbReference type="GO" id="GO:0006508">
    <property type="term" value="P:proteolysis"/>
    <property type="evidence" value="ECO:0007669"/>
    <property type="project" value="UniProtKB-KW"/>
</dbReference>
<feature type="domain" description="Penicillin-binding protein transpeptidase" evidence="18">
    <location>
        <begin position="321"/>
        <end position="593"/>
    </location>
</feature>
<keyword evidence="12" id="KW-1133">Transmembrane helix</keyword>
<dbReference type="OrthoDB" id="9766909at2"/>
<dbReference type="InterPro" id="IPR001264">
    <property type="entry name" value="Glyco_trans_51"/>
</dbReference>
<protein>
    <submittedName>
        <fullName evidence="20">Penicillin-binding protein 2A</fullName>
    </submittedName>
</protein>
<dbReference type="InterPro" id="IPR050396">
    <property type="entry name" value="Glycosyltr_51/Transpeptidase"/>
</dbReference>
<keyword evidence="21" id="KW-1185">Reference proteome</keyword>
<accession>A0A419V3X0</accession>
<dbReference type="NCBIfam" id="TIGR02074">
    <property type="entry name" value="PBP_1a_fam"/>
    <property type="match status" value="1"/>
</dbReference>
<dbReference type="Proteomes" id="UP000285120">
    <property type="component" value="Unassembled WGS sequence"/>
</dbReference>
<dbReference type="SUPFAM" id="SSF56601">
    <property type="entry name" value="beta-lactamase/transpeptidase-like"/>
    <property type="match status" value="1"/>
</dbReference>
<evidence type="ECO:0000256" key="2">
    <source>
        <dbReference type="ARBA" id="ARBA00007739"/>
    </source>
</evidence>
<dbReference type="InterPro" id="IPR023346">
    <property type="entry name" value="Lysozyme-like_dom_sf"/>
</dbReference>
<dbReference type="GO" id="GO:0009252">
    <property type="term" value="P:peptidoglycan biosynthetic process"/>
    <property type="evidence" value="ECO:0007669"/>
    <property type="project" value="UniProtKB-KW"/>
</dbReference>
<dbReference type="Gene3D" id="1.10.3810.10">
    <property type="entry name" value="Biosynthetic peptidoglycan transglycosylase-like"/>
    <property type="match status" value="1"/>
</dbReference>
<evidence type="ECO:0000256" key="16">
    <source>
        <dbReference type="ARBA" id="ARBA00034000"/>
    </source>
</evidence>
<evidence type="ECO:0000256" key="7">
    <source>
        <dbReference type="ARBA" id="ARBA00022679"/>
    </source>
</evidence>
<dbReference type="FunFam" id="1.10.3810.10:FF:000001">
    <property type="entry name" value="Penicillin-binding protein 1A"/>
    <property type="match status" value="1"/>
</dbReference>
<keyword evidence="3" id="KW-1003">Cell membrane</keyword>
<evidence type="ECO:0000259" key="18">
    <source>
        <dbReference type="Pfam" id="PF00905"/>
    </source>
</evidence>
<keyword evidence="10" id="KW-0133">Cell shape</keyword>
<dbReference type="GO" id="GO:0008360">
    <property type="term" value="P:regulation of cell shape"/>
    <property type="evidence" value="ECO:0007669"/>
    <property type="project" value="UniProtKB-KW"/>
</dbReference>
<dbReference type="SUPFAM" id="SSF53955">
    <property type="entry name" value="Lysozyme-like"/>
    <property type="match status" value="1"/>
</dbReference>
<reference evidence="20 21" key="1">
    <citation type="submission" date="2018-09" db="EMBL/GenBank/DDBJ databases">
        <title>Genomic Encyclopedia of Archaeal and Bacterial Type Strains, Phase II (KMG-II): from individual species to whole genera.</title>
        <authorList>
            <person name="Goeker M."/>
        </authorList>
    </citation>
    <scope>NUCLEOTIDE SEQUENCE [LARGE SCALE GENOMIC DNA]</scope>
    <source>
        <strain evidence="20 21">DSM 17008</strain>
    </source>
</reference>
<dbReference type="Pfam" id="PF00905">
    <property type="entry name" value="Transpeptidase"/>
    <property type="match status" value="1"/>
</dbReference>
<sequence length="722" mass="79913">MLKKKWLVVLVLGTAFIILSFGIYLSSVVIGAAAIDEKELVMNETSVLEDENGELIAELQEENRDLVDIEELPDHVKEAFVAIEDVRFYEHQGIDPRAIARALYRDILAGAAVEGGSTLTQQLAKNAFLTNDKSLMRKTKEVLIAMGLERKFSKDEILGYYLNQIYFGHGAYGIQSASEMYFNKDASELTVHEAALLAGMPKAPTTYSPVDNPEGSKDRRDIVLSVMERHGFISAEEAVAAQGRTVPSELHRTENNPAYYTYIDMVLAEAENKYQISAEEVYRGGYTITVPMNNEMQQISYDLFQDSSYFPESSEARSEASFFMMDSDTGGVTAVQGGREYVRQGLNRTTMKRQPGSAMKPLAVYGPALDTGDYEPYSMLVDEKTDYDGYEPSNNNDEYQGEISMSQALIESTNTSAVWLYDQIGESYSRSWMEEAGLQVEDEGLGVALGGLSEGTSPLEIARAYTSFSNNGMKVEPYFIEKIEDRSGETIGEREVNETEVTTPQNAWYMTRMLEQAVLEGTGSAGGNTSYALAGKTGTTSFEAVDDAARDAWFAGYTPEWTGSLWMGYDQTTEENYLEGGSSYAATLFKEILNRLPEEQTASQQEFEKPEGVQDLADPINMGEVDDLNSSLSFKGSGLINVQLTWTPSEDDRVKYKLYEIDGDEETEIAEVQGEGSYTVEGVNVFSLKDYKVVPFNSQTSQEGEPSNITEVEVGSIWGSAS</sequence>
<name>A0A419V3X0_9BACL</name>
<dbReference type="AlphaFoldDB" id="A0A419V3X0"/>
<evidence type="ECO:0000256" key="15">
    <source>
        <dbReference type="ARBA" id="ARBA00023316"/>
    </source>
</evidence>
<gene>
    <name evidence="20" type="ORF">ATL39_2326</name>
</gene>
<keyword evidence="5" id="KW-0645">Protease</keyword>
<dbReference type="GO" id="GO:0030288">
    <property type="term" value="C:outer membrane-bounded periplasmic space"/>
    <property type="evidence" value="ECO:0007669"/>
    <property type="project" value="TreeGrafter"/>
</dbReference>
<dbReference type="GO" id="GO:0008955">
    <property type="term" value="F:peptidoglycan glycosyltransferase activity"/>
    <property type="evidence" value="ECO:0007669"/>
    <property type="project" value="UniProtKB-EC"/>
</dbReference>
<dbReference type="Pfam" id="PF00912">
    <property type="entry name" value="Transgly"/>
    <property type="match status" value="1"/>
</dbReference>
<evidence type="ECO:0000313" key="21">
    <source>
        <dbReference type="Proteomes" id="UP000285120"/>
    </source>
</evidence>
<comment type="similarity">
    <text evidence="2">In the N-terminal section; belongs to the glycosyltransferase 51 family.</text>
</comment>
<evidence type="ECO:0000256" key="4">
    <source>
        <dbReference type="ARBA" id="ARBA00022645"/>
    </source>
</evidence>
<keyword evidence="8" id="KW-0812">Transmembrane</keyword>
<dbReference type="Gene3D" id="3.40.710.10">
    <property type="entry name" value="DD-peptidase/beta-lactamase superfamily"/>
    <property type="match status" value="1"/>
</dbReference>
<dbReference type="GO" id="GO:0008658">
    <property type="term" value="F:penicillin binding"/>
    <property type="evidence" value="ECO:0007669"/>
    <property type="project" value="InterPro"/>
</dbReference>
<dbReference type="PANTHER" id="PTHR32282">
    <property type="entry name" value="BINDING PROTEIN TRANSPEPTIDASE, PUTATIVE-RELATED"/>
    <property type="match status" value="1"/>
</dbReference>
<keyword evidence="14" id="KW-0511">Multifunctional enzyme</keyword>
<keyword evidence="7" id="KW-0808">Transferase</keyword>
<feature type="domain" description="Glycosyl transferase family 51" evidence="19">
    <location>
        <begin position="53"/>
        <end position="227"/>
    </location>
</feature>